<evidence type="ECO:0000256" key="2">
    <source>
        <dbReference type="ARBA" id="ARBA00022801"/>
    </source>
</evidence>
<dbReference type="SMART" id="SM00595">
    <property type="entry name" value="MADF"/>
    <property type="match status" value="1"/>
</dbReference>
<evidence type="ECO:0000259" key="6">
    <source>
        <dbReference type="PROSITE" id="PS51166"/>
    </source>
</evidence>
<dbReference type="PROSITE" id="PS51029">
    <property type="entry name" value="MADF"/>
    <property type="match status" value="1"/>
</dbReference>
<dbReference type="Pfam" id="PF10545">
    <property type="entry name" value="MADF_DNA_bdg"/>
    <property type="match status" value="1"/>
</dbReference>
<dbReference type="InterPro" id="IPR002044">
    <property type="entry name" value="CBM20"/>
</dbReference>
<feature type="compositionally biased region" description="Low complexity" evidence="3">
    <location>
        <begin position="675"/>
        <end position="686"/>
    </location>
</feature>
<dbReference type="InterPro" id="IPR013784">
    <property type="entry name" value="Carb-bd-like_fold"/>
</dbReference>
<dbReference type="Pfam" id="PF03009">
    <property type="entry name" value="GDPD"/>
    <property type="match status" value="1"/>
</dbReference>
<dbReference type="SMART" id="SM01065">
    <property type="entry name" value="CBM_2"/>
    <property type="match status" value="1"/>
</dbReference>
<dbReference type="GO" id="GO:0046475">
    <property type="term" value="P:glycerophospholipid catabolic process"/>
    <property type="evidence" value="ECO:0007669"/>
    <property type="project" value="TreeGrafter"/>
</dbReference>
<feature type="region of interest" description="Disordered" evidence="3">
    <location>
        <begin position="182"/>
        <end position="204"/>
    </location>
</feature>
<dbReference type="SUPFAM" id="SSF49452">
    <property type="entry name" value="Starch-binding domain-like"/>
    <property type="match status" value="1"/>
</dbReference>
<protein>
    <recommendedName>
        <fullName evidence="10">GP-PDE domain-containing protein</fullName>
    </recommendedName>
</protein>
<dbReference type="InterPro" id="IPR057506">
    <property type="entry name" value="C2_GPCPD1"/>
</dbReference>
<keyword evidence="2" id="KW-0378">Hydrolase</keyword>
<dbReference type="FunFam" id="3.20.20.190:FF:000032">
    <property type="entry name" value="Glycerophosphoryl diester phosphodiesterase, putative"/>
    <property type="match status" value="1"/>
</dbReference>
<feature type="domain" description="GP-PDE" evidence="7">
    <location>
        <begin position="346"/>
        <end position="656"/>
    </location>
</feature>
<dbReference type="CDD" id="cd08607">
    <property type="entry name" value="GDPD_GDE5"/>
    <property type="match status" value="1"/>
</dbReference>
<dbReference type="PANTHER" id="PTHR22958">
    <property type="entry name" value="GLYCEROPHOSPHORYL DIESTER PHOSPHODIESTERASE"/>
    <property type="match status" value="1"/>
</dbReference>
<feature type="region of interest" description="Disordered" evidence="3">
    <location>
        <begin position="858"/>
        <end position="898"/>
    </location>
</feature>
<dbReference type="InterPro" id="IPR001005">
    <property type="entry name" value="SANT/Myb"/>
</dbReference>
<dbReference type="PROSITE" id="PS50090">
    <property type="entry name" value="MYB_LIKE"/>
    <property type="match status" value="1"/>
</dbReference>
<dbReference type="GO" id="GO:2001070">
    <property type="term" value="F:starch binding"/>
    <property type="evidence" value="ECO:0007669"/>
    <property type="project" value="InterPro"/>
</dbReference>
<dbReference type="InterPro" id="IPR013783">
    <property type="entry name" value="Ig-like_fold"/>
</dbReference>
<evidence type="ECO:0000259" key="4">
    <source>
        <dbReference type="PROSITE" id="PS50090"/>
    </source>
</evidence>
<gene>
    <name evidence="8" type="ORF">QR680_017116</name>
</gene>
<accession>A0AA39LNN8</accession>
<comment type="caution">
    <text evidence="8">The sequence shown here is derived from an EMBL/GenBank/DDBJ whole genome shotgun (WGS) entry which is preliminary data.</text>
</comment>
<dbReference type="EMBL" id="JAUCMV010000004">
    <property type="protein sequence ID" value="KAK0403775.1"/>
    <property type="molecule type" value="Genomic_DNA"/>
</dbReference>
<dbReference type="Proteomes" id="UP001175271">
    <property type="component" value="Unassembled WGS sequence"/>
</dbReference>
<dbReference type="PROSITE" id="PS51704">
    <property type="entry name" value="GP_PDE"/>
    <property type="match status" value="1"/>
</dbReference>
<feature type="domain" description="CBM20" evidence="6">
    <location>
        <begin position="5"/>
        <end position="131"/>
    </location>
</feature>
<dbReference type="InterPro" id="IPR006578">
    <property type="entry name" value="MADF-dom"/>
</dbReference>
<keyword evidence="9" id="KW-1185">Reference proteome</keyword>
<sequence>MAGDAASLKLVKVCFAVNPPAEQAIRPWECFFVVGNSSKLGNWDPDGALELTRRSSTDPSSEWVGSITGTTLEFNEPLRFRYFTGYYLESAKKFRIISRWESWVSPRTVIPTIEASSSSVCREHVIDEFGTNGGRQQLSEGWLQNAEHNEILLRIHGDALKFYSTRHAQRTYRIHVSPFDLQRRESSHDDEDSQSGSGLPKLPSFSHTDVAILSNSDPTFHDQHHYGEIFQNNNSYFVFRTHTVAFEFLAFRIEFFTDSTLEVSCAKSSHVMKESTRLPERVAVAYCLPSSMQHSFGKVVVPVLGRQQKPIGQITMDYLLVKGLTGLTEPLKMDVSFCHHWKKRRTLEVGHRGSGNSYTKFAAARENTIHSLNNAAQNGADFVEFDVQLTKDRTAVIFHDFHVLVSVAKRSSSLLLEPGKPYVPAVVELHQMAIKDLKLNQLHLLHLDHYQHDSPDNCRKGSVKVSAEDHEGVEHRPFPTLIEAFMNINPETGFNIEVKYPMMMKNGCHECENYFERNEYIDVILSDVLNHAGSRRIVFSSFDPDICTLISLKQNRYPVLFLCVGATTRYVPFLDERSSTSMTAVNFAAGTQLLGVNFHSEDLLRDAAPLHRANKLGLVSFVWGDDLDSQKNIEYFKDLLVDGLIYDRIGEVSKRQNVFTVEREAKNALFKNKTPAPSLSPSRSSSIDGGAGATAPPMTCGAAESTLDACVRTSKCVYDIDGRRWPTAMDECRKMQPMEEAAEQPVSTESPVVAASAQWTFHETRDLIRLVSENGEIWDSRLPEHSNIADIQRAWGRIAYQNGKSTLENKNRWKYLRNYFLRLVRRMGGAKGEKGPRTPKWEHWDDFAFMVPADISNLPHEPTSMKRKRTSASDEDEEISNSGSDLDAHRQTGDPMMMPPALPMPEMIATMPPQMHHAMPPPQVMPSTDRFDAFGSYVAESLRTMPLDRALESITDVMKLLNDRQLNLIRNGY</sequence>
<evidence type="ECO:0000259" key="7">
    <source>
        <dbReference type="PROSITE" id="PS51704"/>
    </source>
</evidence>
<dbReference type="InterPro" id="IPR017946">
    <property type="entry name" value="PLC-like_Pdiesterase_TIM-brl"/>
</dbReference>
<evidence type="ECO:0000256" key="1">
    <source>
        <dbReference type="ARBA" id="ARBA00007277"/>
    </source>
</evidence>
<evidence type="ECO:0000259" key="5">
    <source>
        <dbReference type="PROSITE" id="PS51029"/>
    </source>
</evidence>
<evidence type="ECO:0008006" key="10">
    <source>
        <dbReference type="Google" id="ProtNLM"/>
    </source>
</evidence>
<feature type="domain" description="MADF" evidence="5">
    <location>
        <begin position="766"/>
        <end position="855"/>
    </location>
</feature>
<dbReference type="InterPro" id="IPR030395">
    <property type="entry name" value="GP_PDE_dom"/>
</dbReference>
<feature type="region of interest" description="Disordered" evidence="3">
    <location>
        <begin position="672"/>
        <end position="696"/>
    </location>
</feature>
<dbReference type="AlphaFoldDB" id="A0AA39LNN8"/>
<comment type="similarity">
    <text evidence="1">Belongs to the glycerophosphoryl diester phosphodiesterase family.</text>
</comment>
<evidence type="ECO:0000313" key="8">
    <source>
        <dbReference type="EMBL" id="KAK0403775.1"/>
    </source>
</evidence>
<dbReference type="GO" id="GO:0047389">
    <property type="term" value="F:glycerophosphocholine phosphodiesterase activity"/>
    <property type="evidence" value="ECO:0007669"/>
    <property type="project" value="TreeGrafter"/>
</dbReference>
<dbReference type="PANTHER" id="PTHR22958:SF1">
    <property type="entry name" value="GLYCEROPHOSPHOCHOLINE PHOSPHODIESTERASE GPCPD1"/>
    <property type="match status" value="1"/>
</dbReference>
<dbReference type="Pfam" id="PF00686">
    <property type="entry name" value="CBM_20"/>
    <property type="match status" value="1"/>
</dbReference>
<dbReference type="Gene3D" id="2.60.40.10">
    <property type="entry name" value="Immunoglobulins"/>
    <property type="match status" value="1"/>
</dbReference>
<feature type="domain" description="Myb-like" evidence="4">
    <location>
        <begin position="759"/>
        <end position="817"/>
    </location>
</feature>
<name>A0AA39LNN8_9BILA</name>
<dbReference type="PROSITE" id="PS51166">
    <property type="entry name" value="CBM20"/>
    <property type="match status" value="1"/>
</dbReference>
<dbReference type="SUPFAM" id="SSF51695">
    <property type="entry name" value="PLC-like phosphodiesterases"/>
    <property type="match status" value="1"/>
</dbReference>
<organism evidence="8 9">
    <name type="scientific">Steinernema hermaphroditum</name>
    <dbReference type="NCBI Taxonomy" id="289476"/>
    <lineage>
        <taxon>Eukaryota</taxon>
        <taxon>Metazoa</taxon>
        <taxon>Ecdysozoa</taxon>
        <taxon>Nematoda</taxon>
        <taxon>Chromadorea</taxon>
        <taxon>Rhabditida</taxon>
        <taxon>Tylenchina</taxon>
        <taxon>Panagrolaimomorpha</taxon>
        <taxon>Strongyloidoidea</taxon>
        <taxon>Steinernematidae</taxon>
        <taxon>Steinernema</taxon>
    </lineage>
</organism>
<evidence type="ECO:0000256" key="3">
    <source>
        <dbReference type="SAM" id="MobiDB-lite"/>
    </source>
</evidence>
<reference evidence="8" key="1">
    <citation type="submission" date="2023-06" db="EMBL/GenBank/DDBJ databases">
        <title>Genomic analysis of the entomopathogenic nematode Steinernema hermaphroditum.</title>
        <authorList>
            <person name="Schwarz E.M."/>
            <person name="Heppert J.K."/>
            <person name="Baniya A."/>
            <person name="Schwartz H.T."/>
            <person name="Tan C.-H."/>
            <person name="Antoshechkin I."/>
            <person name="Sternberg P.W."/>
            <person name="Goodrich-Blair H."/>
            <person name="Dillman A.R."/>
        </authorList>
    </citation>
    <scope>NUCLEOTIDE SEQUENCE</scope>
    <source>
        <strain evidence="8">PS9179</strain>
        <tissue evidence="8">Whole animal</tissue>
    </source>
</reference>
<dbReference type="Pfam" id="PF25329">
    <property type="entry name" value="C2_GDE1"/>
    <property type="match status" value="1"/>
</dbReference>
<dbReference type="Gene3D" id="3.20.20.190">
    <property type="entry name" value="Phosphatidylinositol (PI) phosphodiesterase"/>
    <property type="match status" value="1"/>
</dbReference>
<evidence type="ECO:0000313" key="9">
    <source>
        <dbReference type="Proteomes" id="UP001175271"/>
    </source>
</evidence>
<dbReference type="InterPro" id="IPR051578">
    <property type="entry name" value="GDPD"/>
</dbReference>
<proteinExistence type="inferred from homology"/>